<accession>A0A6A9QMV4</accession>
<keyword evidence="2" id="KW-1185">Reference proteome</keyword>
<evidence type="ECO:0000313" key="1">
    <source>
        <dbReference type="EMBL" id="MUN29479.1"/>
    </source>
</evidence>
<evidence type="ECO:0000313" key="2">
    <source>
        <dbReference type="Proteomes" id="UP000470772"/>
    </source>
</evidence>
<name>A0A6A9QMV4_SULME</name>
<dbReference type="AlphaFoldDB" id="A0A6A9QMV4"/>
<sequence>MIRVKILQVFSDENEPKVLCSVVEKEGQTKDILQIELRDNGLHIYKRNMDDEDHYILPPVPEIDSLVKEIIEEVADELSVEAIVYKYGQDNETEDLVLAGTWHDLEKLALAASKHAAVSADVESKVIIGIVKFSNFIQAATLLRKEDSFPIMQVFVDFSTDPHTVKLYNEMGQLIENRRENVNDFEEYVKGLTNEEDSVIVYRESIGRSPSPTEVKYSNGETKYVGVIFKYIIGFNPEDSSDPKVKNKRRLSTIIRGTTYLDRLSEGSGVEVMIGNPITLDQLVKETLKIKRRIQRTLSKLGIQATDINYFGADESILKEIKDSNPWMLLVPIGFLVVGSTKKEFDEFASRIVMGPTPDGMEILDEEIKSNLSNMFVGYLASLEEALILYNDIDEEVSKDE</sequence>
<proteinExistence type="predicted"/>
<reference evidence="1 2" key="1">
    <citation type="submission" date="2019-10" db="EMBL/GenBank/DDBJ databases">
        <title>Sequencing and Assembly of Multiple Reported Metal-Biooxidizing Members of the Extremely Thermoacidophilic Archaeal Family Sulfolobaceae.</title>
        <authorList>
            <person name="Counts J.A."/>
            <person name="Kelly R.M."/>
        </authorList>
    </citation>
    <scope>NUCLEOTIDE SEQUENCE [LARGE SCALE GENOMIC DNA]</scope>
    <source>
        <strain evidence="1 2">DSM 6482</strain>
    </source>
</reference>
<protein>
    <submittedName>
        <fullName evidence="1">Uncharacterized protein</fullName>
    </submittedName>
</protein>
<gene>
    <name evidence="1" type="ORF">GC250_08520</name>
</gene>
<organism evidence="1 2">
    <name type="scientific">Sulfuracidifex metallicus DSM 6482 = JCM 9184</name>
    <dbReference type="NCBI Taxonomy" id="523847"/>
    <lineage>
        <taxon>Archaea</taxon>
        <taxon>Thermoproteota</taxon>
        <taxon>Thermoprotei</taxon>
        <taxon>Sulfolobales</taxon>
        <taxon>Sulfolobaceae</taxon>
        <taxon>Sulfuracidifex</taxon>
    </lineage>
</organism>
<comment type="caution">
    <text evidence="1">The sequence shown here is derived from an EMBL/GenBank/DDBJ whole genome shotgun (WGS) entry which is preliminary data.</text>
</comment>
<dbReference type="OrthoDB" id="33779at2157"/>
<dbReference type="EMBL" id="WGGD01000005">
    <property type="protein sequence ID" value="MUN29479.1"/>
    <property type="molecule type" value="Genomic_DNA"/>
</dbReference>
<dbReference type="Proteomes" id="UP000470772">
    <property type="component" value="Unassembled WGS sequence"/>
</dbReference>